<dbReference type="OMA" id="VCLNDMR"/>
<reference evidence="12" key="1">
    <citation type="submission" date="2011-02" db="EMBL/GenBank/DDBJ databases">
        <title>The Genome Sequence of Capsaspora owczarzaki ATCC 30864.</title>
        <authorList>
            <person name="Russ C."/>
            <person name="Cuomo C."/>
            <person name="Burger G."/>
            <person name="Gray M.W."/>
            <person name="Holland P.W.H."/>
            <person name="King N."/>
            <person name="Lang F.B.F."/>
            <person name="Roger A.J."/>
            <person name="Ruiz-Trillo I."/>
            <person name="Young S.K."/>
            <person name="Zeng Q."/>
            <person name="Gargeya S."/>
            <person name="Alvarado L."/>
            <person name="Berlin A."/>
            <person name="Chapman S.B."/>
            <person name="Chen Z."/>
            <person name="Freedman E."/>
            <person name="Gellesch M."/>
            <person name="Goldberg J."/>
            <person name="Griggs A."/>
            <person name="Gujja S."/>
            <person name="Heilman E."/>
            <person name="Heiman D."/>
            <person name="Howarth C."/>
            <person name="Mehta T."/>
            <person name="Neiman D."/>
            <person name="Pearson M."/>
            <person name="Roberts A."/>
            <person name="Saif S."/>
            <person name="Shea T."/>
            <person name="Shenoy N."/>
            <person name="Sisk P."/>
            <person name="Stolte C."/>
            <person name="Sykes S."/>
            <person name="White J."/>
            <person name="Yandava C."/>
            <person name="Haas B."/>
            <person name="Nusbaum C."/>
            <person name="Birren B."/>
        </authorList>
    </citation>
    <scope>NUCLEOTIDE SEQUENCE</scope>
    <source>
        <strain evidence="12">ATCC 30864</strain>
    </source>
</reference>
<keyword evidence="5" id="KW-0648">Protein biosynthesis</keyword>
<keyword evidence="3" id="KW-0963">Cytoplasm</keyword>
<name>A0A0D2VZM0_CAPO3</name>
<dbReference type="GO" id="GO:0005829">
    <property type="term" value="C:cytosol"/>
    <property type="evidence" value="ECO:0007669"/>
    <property type="project" value="UniProtKB-SubCell"/>
</dbReference>
<dbReference type="PANTHER" id="PTHR45859">
    <property type="entry name" value="TRANSLATION INITIATION FACTOR EIF-2B SUBUNIT BETA"/>
    <property type="match status" value="1"/>
</dbReference>
<dbReference type="RefSeq" id="XP_004343610.1">
    <property type="nucleotide sequence ID" value="XM_004343560.2"/>
</dbReference>
<evidence type="ECO:0000256" key="7">
    <source>
        <dbReference type="ARBA" id="ARBA00044228"/>
    </source>
</evidence>
<evidence type="ECO:0000256" key="10">
    <source>
        <dbReference type="SAM" id="MobiDB-lite"/>
    </source>
</evidence>
<evidence type="ECO:0000313" key="12">
    <source>
        <dbReference type="Proteomes" id="UP000008743"/>
    </source>
</evidence>
<dbReference type="InterPro" id="IPR000649">
    <property type="entry name" value="IF-2B-related"/>
</dbReference>
<dbReference type="PhylomeDB" id="A0A0D2VZM0"/>
<dbReference type="EMBL" id="KE346373">
    <property type="protein sequence ID" value="KJE97307.1"/>
    <property type="molecule type" value="Genomic_DNA"/>
</dbReference>
<dbReference type="InterPro" id="IPR051855">
    <property type="entry name" value="eIF2B_beta_subunit"/>
</dbReference>
<comment type="subunit">
    <text evidence="8">Component of the translation initiation factor 2B (eIF2B) complex which is a heterodecamer of two sets of five different subunits: alpha, beta, gamma, delta and epsilon. Subunits alpha, beta and delta comprise a regulatory subcomplex and subunits epsilon and gamma comprise a catalytic subcomplex. Within the complex, the hexameric regulatory complex resides at the center, with the two heterodimeric catalytic subcomplexes bound on opposite sides.</text>
</comment>
<dbReference type="Pfam" id="PF01008">
    <property type="entry name" value="IF-2B"/>
    <property type="match status" value="2"/>
</dbReference>
<protein>
    <recommendedName>
        <fullName evidence="6">Translation initiation factor eIF2B subunit beta</fullName>
    </recommendedName>
    <alternativeName>
        <fullName evidence="7">eIF2B GDP-GTP exchange factor subunit beta</fullName>
    </alternativeName>
</protein>
<dbReference type="InterPro" id="IPR042529">
    <property type="entry name" value="IF_2B-like_C"/>
</dbReference>
<proteinExistence type="inferred from homology"/>
<comment type="subcellular location">
    <subcellularLocation>
        <location evidence="1">Cytoplasm</location>
        <location evidence="1">Cytosol</location>
    </subcellularLocation>
</comment>
<dbReference type="GO" id="GO:0005851">
    <property type="term" value="C:eukaryotic translation initiation factor 2B complex"/>
    <property type="evidence" value="ECO:0007669"/>
    <property type="project" value="TreeGrafter"/>
</dbReference>
<evidence type="ECO:0000256" key="6">
    <source>
        <dbReference type="ARBA" id="ARBA00044122"/>
    </source>
</evidence>
<dbReference type="Gene3D" id="3.40.50.10470">
    <property type="entry name" value="Translation initiation factor eif-2b, domain 2"/>
    <property type="match status" value="1"/>
</dbReference>
<evidence type="ECO:0000256" key="5">
    <source>
        <dbReference type="ARBA" id="ARBA00022917"/>
    </source>
</evidence>
<dbReference type="GO" id="GO:0005085">
    <property type="term" value="F:guanyl-nucleotide exchange factor activity"/>
    <property type="evidence" value="ECO:0007669"/>
    <property type="project" value="TreeGrafter"/>
</dbReference>
<dbReference type="FunFam" id="3.40.50.10470:FF:000009">
    <property type="entry name" value="Translation initiation factor eIF2B subunit"/>
    <property type="match status" value="1"/>
</dbReference>
<dbReference type="InterPro" id="IPR037171">
    <property type="entry name" value="NagB/RpiA_transferase-like"/>
</dbReference>
<organism evidence="11 12">
    <name type="scientific">Capsaspora owczarzaki (strain ATCC 30864)</name>
    <dbReference type="NCBI Taxonomy" id="595528"/>
    <lineage>
        <taxon>Eukaryota</taxon>
        <taxon>Filasterea</taxon>
        <taxon>Capsaspora</taxon>
    </lineage>
</organism>
<dbReference type="eggNOG" id="KOG1465">
    <property type="taxonomic scope" value="Eukaryota"/>
</dbReference>
<accession>A0A0D2VZM0</accession>
<dbReference type="GO" id="GO:0003743">
    <property type="term" value="F:translation initiation factor activity"/>
    <property type="evidence" value="ECO:0007669"/>
    <property type="project" value="UniProtKB-KW"/>
</dbReference>
<comment type="similarity">
    <text evidence="2 9">Belongs to the eIF-2B alpha/beta/delta subunits family.</text>
</comment>
<dbReference type="FunCoup" id="A0A0D2VZM0">
    <property type="interactions" value="347"/>
</dbReference>
<dbReference type="Proteomes" id="UP000008743">
    <property type="component" value="Unassembled WGS sequence"/>
</dbReference>
<gene>
    <name evidence="11" type="ORF">CAOG_007736</name>
</gene>
<evidence type="ECO:0000256" key="9">
    <source>
        <dbReference type="RuleBase" id="RU003814"/>
    </source>
</evidence>
<evidence type="ECO:0000256" key="3">
    <source>
        <dbReference type="ARBA" id="ARBA00022490"/>
    </source>
</evidence>
<keyword evidence="12" id="KW-1185">Reference proteome</keyword>
<evidence type="ECO:0000256" key="4">
    <source>
        <dbReference type="ARBA" id="ARBA00022540"/>
    </source>
</evidence>
<feature type="region of interest" description="Disordered" evidence="10">
    <location>
        <begin position="93"/>
        <end position="145"/>
    </location>
</feature>
<keyword evidence="4 11" id="KW-0396">Initiation factor</keyword>
<dbReference type="OrthoDB" id="269919at2759"/>
<dbReference type="STRING" id="595528.A0A0D2VZM0"/>
<dbReference type="AlphaFoldDB" id="A0A0D2VZM0"/>
<evidence type="ECO:0000313" key="11">
    <source>
        <dbReference type="EMBL" id="KJE97307.1"/>
    </source>
</evidence>
<dbReference type="SUPFAM" id="SSF100950">
    <property type="entry name" value="NagB/RpiA/CoA transferase-like"/>
    <property type="match status" value="1"/>
</dbReference>
<evidence type="ECO:0000256" key="2">
    <source>
        <dbReference type="ARBA" id="ARBA00007251"/>
    </source>
</evidence>
<sequence>MKVDVRDPTTAAVEQFLADLKRRSIRGSYEIARQTLLLARTTVSQTRWTTAAEIMLRLREIGQRLALAAPSETTIGNIIRRVLHIIREEVHNGDKPLADGTPQFPPQTIMPLDAQQPASPSPLRQDSLVGSGAGTGTTTTPEPRPSVVTATNMALLGDLLSSNMNDDYSKARANLKGDVIQAINELFEELEESASNISKQSLEHIHVHEVIMTIGKSKTVEDFLKAAARKRKFHVIIAESQPGYQGQELAASLAKDGVQTTLITDSAIFAMMSRVNKVIIGTHSIMADGGLMALNGSHALALAAKHHSVPVIVLSAMFKLSPKFLCSYDQNTFNNLVAPSDVLKFKEGDLVGKVHVHNPVFDYVPPELVTLFISNIGANAPSYVYRLLSECYHTEDYDL</sequence>
<evidence type="ECO:0000256" key="1">
    <source>
        <dbReference type="ARBA" id="ARBA00004514"/>
    </source>
</evidence>
<evidence type="ECO:0000256" key="8">
    <source>
        <dbReference type="ARBA" id="ARBA00046432"/>
    </source>
</evidence>
<dbReference type="InParanoid" id="A0A0D2VZM0"/>
<dbReference type="PANTHER" id="PTHR45859:SF1">
    <property type="entry name" value="TRANSLATION INITIATION FACTOR EIF-2B SUBUNIT BETA"/>
    <property type="match status" value="1"/>
</dbReference>